<organism evidence="22 23">
    <name type="scientific">Thermus thermophilus</name>
    <dbReference type="NCBI Taxonomy" id="274"/>
    <lineage>
        <taxon>Bacteria</taxon>
        <taxon>Thermotogati</taxon>
        <taxon>Deinococcota</taxon>
        <taxon>Deinococci</taxon>
        <taxon>Thermales</taxon>
        <taxon>Thermaceae</taxon>
        <taxon>Thermus</taxon>
    </lineage>
</organism>
<evidence type="ECO:0000256" key="1">
    <source>
        <dbReference type="ARBA" id="ARBA00001958"/>
    </source>
</evidence>
<feature type="binding site" evidence="13 15">
    <location>
        <begin position="364"/>
        <end position="365"/>
    </location>
    <ligand>
        <name>IMP</name>
        <dbReference type="ChEBI" id="CHEBI:58053"/>
    </ligand>
</feature>
<evidence type="ECO:0000256" key="10">
    <source>
        <dbReference type="ARBA" id="ARBA00023027"/>
    </source>
</evidence>
<feature type="binding site" evidence="13 15">
    <location>
        <position position="306"/>
    </location>
    <ligand>
        <name>IMP</name>
        <dbReference type="ChEBI" id="CHEBI:58053"/>
    </ligand>
</feature>
<dbReference type="GO" id="GO:0006177">
    <property type="term" value="P:GMP biosynthetic process"/>
    <property type="evidence" value="ECO:0007669"/>
    <property type="project" value="UniProtKB-UniRule"/>
</dbReference>
<dbReference type="SMART" id="SM00116">
    <property type="entry name" value="CBS"/>
    <property type="match status" value="2"/>
</dbReference>
<evidence type="ECO:0000256" key="3">
    <source>
        <dbReference type="ARBA" id="ARBA00011881"/>
    </source>
</evidence>
<dbReference type="InterPro" id="IPR001093">
    <property type="entry name" value="IMP_DH_GMPRt"/>
</dbReference>
<dbReference type="GO" id="GO:0046872">
    <property type="term" value="F:metal ion binding"/>
    <property type="evidence" value="ECO:0007669"/>
    <property type="project" value="UniProtKB-UniRule"/>
</dbReference>
<dbReference type="CDD" id="cd00381">
    <property type="entry name" value="IMPDH"/>
    <property type="match status" value="1"/>
</dbReference>
<evidence type="ECO:0000256" key="19">
    <source>
        <dbReference type="RuleBase" id="RU003927"/>
    </source>
</evidence>
<feature type="binding site" evidence="13">
    <location>
        <position position="476"/>
    </location>
    <ligand>
        <name>K(+)</name>
        <dbReference type="ChEBI" id="CHEBI:29103"/>
        <note>ligand shared between two tetrameric partners</note>
    </ligand>
</feature>
<dbReference type="EMBL" id="AP024926">
    <property type="protein sequence ID" value="BCZ86282.1"/>
    <property type="molecule type" value="Genomic_DNA"/>
</dbReference>
<dbReference type="PANTHER" id="PTHR11911">
    <property type="entry name" value="INOSINE-5-MONOPHOSPHATE DEHYDROGENASE RELATED"/>
    <property type="match status" value="1"/>
</dbReference>
<evidence type="ECO:0000256" key="18">
    <source>
        <dbReference type="PROSITE-ProRule" id="PRU00703"/>
    </source>
</evidence>
<evidence type="ECO:0000313" key="23">
    <source>
        <dbReference type="Proteomes" id="UP000825379"/>
    </source>
</evidence>
<dbReference type="InterPro" id="IPR000644">
    <property type="entry name" value="CBS_dom"/>
</dbReference>
<feature type="binding site" evidence="13">
    <location>
        <position position="250"/>
    </location>
    <ligand>
        <name>NAD(+)</name>
        <dbReference type="ChEBI" id="CHEBI:57540"/>
    </ligand>
</feature>
<evidence type="ECO:0000256" key="4">
    <source>
        <dbReference type="ARBA" id="ARBA00022723"/>
    </source>
</evidence>
<dbReference type="Pfam" id="PF00571">
    <property type="entry name" value="CBS"/>
    <property type="match status" value="2"/>
</dbReference>
<feature type="binding site" evidence="13">
    <location>
        <position position="478"/>
    </location>
    <ligand>
        <name>K(+)</name>
        <dbReference type="ChEBI" id="CHEBI:29103"/>
        <note>ligand shared between two tetrameric partners</note>
    </ligand>
</feature>
<accession>A0AAD1KU93</accession>
<dbReference type="InterPro" id="IPR046342">
    <property type="entry name" value="CBS_dom_sf"/>
</dbReference>
<dbReference type="EC" id="1.1.1.205" evidence="13 20"/>
<dbReference type="GO" id="GO:0000166">
    <property type="term" value="F:nucleotide binding"/>
    <property type="evidence" value="ECO:0007669"/>
    <property type="project" value="UniProtKB-UniRule"/>
</dbReference>
<evidence type="ECO:0000256" key="16">
    <source>
        <dbReference type="PIRSR" id="PIRSR000130-3"/>
    </source>
</evidence>
<feature type="binding site" evidence="13">
    <location>
        <position position="477"/>
    </location>
    <ligand>
        <name>K(+)</name>
        <dbReference type="ChEBI" id="CHEBI:29103"/>
        <note>ligand shared between two tetrameric partners</note>
    </ligand>
</feature>
<feature type="binding site" evidence="13 15">
    <location>
        <position position="422"/>
    </location>
    <ligand>
        <name>IMP</name>
        <dbReference type="ChEBI" id="CHEBI:58053"/>
    </ligand>
</feature>
<feature type="binding site" description="in other chain" evidence="13 17">
    <location>
        <position position="308"/>
    </location>
    <ligand>
        <name>K(+)</name>
        <dbReference type="ChEBI" id="CHEBI:29103"/>
        <note>ligand shared between two tetrameric partners</note>
    </ligand>
</feature>
<dbReference type="Gene3D" id="3.20.20.70">
    <property type="entry name" value="Aldolase class I"/>
    <property type="match status" value="1"/>
</dbReference>
<dbReference type="NCBIfam" id="TIGR01302">
    <property type="entry name" value="IMP_dehydrog"/>
    <property type="match status" value="1"/>
</dbReference>
<dbReference type="SUPFAM" id="SSF51412">
    <property type="entry name" value="Inosine monophosphate dehydrogenase (IMPDH)"/>
    <property type="match status" value="1"/>
</dbReference>
<dbReference type="AlphaFoldDB" id="A0AAD1KU93"/>
<dbReference type="SMART" id="SM01240">
    <property type="entry name" value="IMPDH"/>
    <property type="match status" value="1"/>
</dbReference>
<comment type="subunit">
    <text evidence="3 13">Homotetramer.</text>
</comment>
<gene>
    <name evidence="13 22" type="primary">guaB</name>
    <name evidence="22" type="ORF">TthAA11_04640</name>
</gene>
<protein>
    <recommendedName>
        <fullName evidence="13 20">Inosine-5'-monophosphate dehydrogenase</fullName>
        <shortName evidence="13">IMP dehydrogenase</shortName>
        <shortName evidence="13">IMPD</shortName>
        <shortName evidence="13">IMPDH</shortName>
        <ecNumber evidence="13 20">1.1.1.205</ecNumber>
    </recommendedName>
</protein>
<comment type="catalytic activity">
    <reaction evidence="12 13 20">
        <text>IMP + NAD(+) + H2O = XMP + NADH + H(+)</text>
        <dbReference type="Rhea" id="RHEA:11708"/>
        <dbReference type="ChEBI" id="CHEBI:15377"/>
        <dbReference type="ChEBI" id="CHEBI:15378"/>
        <dbReference type="ChEBI" id="CHEBI:57464"/>
        <dbReference type="ChEBI" id="CHEBI:57540"/>
        <dbReference type="ChEBI" id="CHEBI:57945"/>
        <dbReference type="ChEBI" id="CHEBI:58053"/>
        <dbReference type="EC" id="1.1.1.205"/>
    </reaction>
</comment>
<feature type="binding site" evidence="13 16">
    <location>
        <begin position="301"/>
        <end position="303"/>
    </location>
    <ligand>
        <name>NAD(+)</name>
        <dbReference type="ChEBI" id="CHEBI:57540"/>
    </ligand>
</feature>
<evidence type="ECO:0000256" key="14">
    <source>
        <dbReference type="PIRSR" id="PIRSR000130-1"/>
    </source>
</evidence>
<evidence type="ECO:0000256" key="12">
    <source>
        <dbReference type="ARBA" id="ARBA00048028"/>
    </source>
</evidence>
<dbReference type="CDD" id="cd04601">
    <property type="entry name" value="CBS_pair_IMPDH"/>
    <property type="match status" value="1"/>
</dbReference>
<dbReference type="PROSITE" id="PS51371">
    <property type="entry name" value="CBS"/>
    <property type="match status" value="2"/>
</dbReference>
<dbReference type="GO" id="GO:0003938">
    <property type="term" value="F:IMP dehydrogenase activity"/>
    <property type="evidence" value="ECO:0007669"/>
    <property type="project" value="UniProtKB-UniRule"/>
</dbReference>
<keyword evidence="9 13" id="KW-0560">Oxidoreductase</keyword>
<dbReference type="InterPro" id="IPR013785">
    <property type="entry name" value="Aldolase_TIM"/>
</dbReference>
<dbReference type="HAMAP" id="MF_01964">
    <property type="entry name" value="IMPDH"/>
    <property type="match status" value="1"/>
</dbReference>
<keyword evidence="5" id="KW-0677">Repeat</keyword>
<feature type="binding site" description="in other chain" evidence="13 17">
    <location>
        <position position="305"/>
    </location>
    <ligand>
        <name>K(+)</name>
        <dbReference type="ChEBI" id="CHEBI:29103"/>
        <note>ligand shared between two tetrameric partners</note>
    </ligand>
</feature>
<feature type="domain" description="CBS" evidence="21">
    <location>
        <begin position="95"/>
        <end position="153"/>
    </location>
</feature>
<sequence length="493" mass="53143">MDEGKILYEGLTFDDVLLLPDYSEVLPKEVSVRTRLTKRLFLNIPILSAAMDTVTEAEMAIAMAREGGLGVIHKNLSIEAQAAMVRKVKRSEAGMIQDPVTLPPTATLEDAERLMREYRIGGLPVVDVYGRLLGLVTNRDLRFERDLKRPVTEVMTPVERLVTARPGATLEEAEEILRRHKVEKLPLVDESGRLKGLITLKDIVKRRQYPNAVKDAQGRLLVGAAVGASKDLPERAQALVEAGVDVLVLDSAHGHSKGILEALAYLKETFGERVEVIAGNVATREGARALAERGADAVKVGIGPGSICTTRVVTGVGVPQITAILEAVAGVKDLDVPVIADGGIKYTGDVAKAIAAGAHAVMLGSMLAGTDEAPGEEVLKDGRRYKLYRGMGSLGAMKQGSADRYFQDPEKGETEAKKLVPEGIEGMVPYKGPVADVLYQIVGGLRSAMGYVGAPDIETFRKKARFVRMTMAGLIESHPHDVVVVKEAPNYSR</sequence>
<comment type="caution">
    <text evidence="13">Lacks conserved residue(s) required for the propagation of feature annotation.</text>
</comment>
<dbReference type="InterPro" id="IPR015875">
    <property type="entry name" value="IMP_DH/GMP_Rdtase_CS"/>
</dbReference>
<evidence type="ECO:0000256" key="5">
    <source>
        <dbReference type="ARBA" id="ARBA00022737"/>
    </source>
</evidence>
<comment type="similarity">
    <text evidence="2 13 19">Belongs to the IMPDH/GMPR family.</text>
</comment>
<feature type="binding site" evidence="13 15">
    <location>
        <begin position="388"/>
        <end position="392"/>
    </location>
    <ligand>
        <name>IMP</name>
        <dbReference type="ChEBI" id="CHEBI:58053"/>
    </ligand>
</feature>
<dbReference type="PANTHER" id="PTHR11911:SF111">
    <property type="entry name" value="INOSINE-5'-MONOPHOSPHATE DEHYDROGENASE"/>
    <property type="match status" value="1"/>
</dbReference>
<dbReference type="RefSeq" id="WP_223968857.1">
    <property type="nucleotide sequence ID" value="NZ_AP024926.1"/>
</dbReference>
<evidence type="ECO:0000256" key="13">
    <source>
        <dbReference type="HAMAP-Rule" id="MF_01964"/>
    </source>
</evidence>
<keyword evidence="4 13" id="KW-0479">Metal-binding</keyword>
<dbReference type="Proteomes" id="UP000825379">
    <property type="component" value="Chromosome"/>
</dbReference>
<keyword evidence="7 13" id="KW-0658">Purine biosynthesis</keyword>
<keyword evidence="11 18" id="KW-0129">CBS domain</keyword>
<keyword evidence="10 13" id="KW-0520">NAD</keyword>
<dbReference type="PIRSF" id="PIRSF000130">
    <property type="entry name" value="IMPDH"/>
    <property type="match status" value="1"/>
</dbReference>
<feature type="active site" description="Proton acceptor" evidence="13 14">
    <location>
        <position position="404"/>
    </location>
</feature>
<dbReference type="PROSITE" id="PS00487">
    <property type="entry name" value="IMP_DH_GMP_RED"/>
    <property type="match status" value="1"/>
</dbReference>
<proteinExistence type="inferred from homology"/>
<feature type="binding site" evidence="16">
    <location>
        <begin position="250"/>
        <end position="252"/>
    </location>
    <ligand>
        <name>NAD(+)</name>
        <dbReference type="ChEBI" id="CHEBI:57540"/>
    </ligand>
</feature>
<feature type="domain" description="CBS" evidence="21">
    <location>
        <begin position="155"/>
        <end position="213"/>
    </location>
</feature>
<evidence type="ECO:0000256" key="2">
    <source>
        <dbReference type="ARBA" id="ARBA00005502"/>
    </source>
</evidence>
<evidence type="ECO:0000256" key="7">
    <source>
        <dbReference type="ARBA" id="ARBA00022755"/>
    </source>
</evidence>
<dbReference type="SUPFAM" id="SSF54631">
    <property type="entry name" value="CBS-domain pair"/>
    <property type="match status" value="1"/>
</dbReference>
<evidence type="ECO:0000256" key="20">
    <source>
        <dbReference type="RuleBase" id="RU003928"/>
    </source>
</evidence>
<evidence type="ECO:0000256" key="6">
    <source>
        <dbReference type="ARBA" id="ARBA00022749"/>
    </source>
</evidence>
<evidence type="ECO:0000313" key="22">
    <source>
        <dbReference type="EMBL" id="BCZ86282.1"/>
    </source>
</evidence>
<dbReference type="GO" id="GO:0006183">
    <property type="term" value="P:GTP biosynthetic process"/>
    <property type="evidence" value="ECO:0007669"/>
    <property type="project" value="TreeGrafter"/>
</dbReference>
<evidence type="ECO:0000256" key="8">
    <source>
        <dbReference type="ARBA" id="ARBA00022958"/>
    </source>
</evidence>
<evidence type="ECO:0000259" key="21">
    <source>
        <dbReference type="PROSITE" id="PS51371"/>
    </source>
</evidence>
<evidence type="ECO:0000256" key="15">
    <source>
        <dbReference type="PIRSR" id="PIRSR000130-2"/>
    </source>
</evidence>
<comment type="cofactor">
    <cofactor evidence="1 13">
        <name>K(+)</name>
        <dbReference type="ChEBI" id="CHEBI:29103"/>
    </cofactor>
</comment>
<feature type="active site" description="Thioimidate intermediate" evidence="13 14">
    <location>
        <position position="308"/>
    </location>
</feature>
<comment type="activity regulation">
    <text evidence="13">Mycophenolic acid (MPA) is a non-competitive inhibitor that prevents formation of the closed enzyme conformation by binding to the same site as the amobile flap. In contrast, mizoribine monophosphate (MZP) is a competitive inhibitor that induces the closed conformation. MPA is a potent inhibitor of mammalian IMPDHs but a poor inhibitor of the bacterial enzymes. MZP is a more potent inhibitor of bacterial IMPDH.</text>
</comment>
<comment type="pathway">
    <text evidence="13 20">Purine metabolism; XMP biosynthesis via de novo pathway; XMP from IMP: step 1/1.</text>
</comment>
<dbReference type="InterPro" id="IPR005990">
    <property type="entry name" value="IMP_DH"/>
</dbReference>
<name>A0AAD1KU93_THETH</name>
<evidence type="ECO:0000256" key="17">
    <source>
        <dbReference type="PIRSR" id="PIRSR000130-4"/>
    </source>
</evidence>
<dbReference type="FunFam" id="3.20.20.70:FF:000003">
    <property type="entry name" value="GMP reductase"/>
    <property type="match status" value="1"/>
</dbReference>
<comment type="function">
    <text evidence="13">Catalyzes the conversion of inosine 5'-phosphate (IMP) to xanthosine 5'-phosphate (XMP), the first committed and rate-limiting step in the de novo synthesis of guanine nucleotides, and therefore plays an important role in the regulation of cell growth.</text>
</comment>
<evidence type="ECO:0000256" key="11">
    <source>
        <dbReference type="ARBA" id="ARBA00023122"/>
    </source>
</evidence>
<feature type="binding site" evidence="13 15">
    <location>
        <begin position="341"/>
        <end position="343"/>
    </location>
    <ligand>
        <name>IMP</name>
        <dbReference type="ChEBI" id="CHEBI:58053"/>
    </ligand>
</feature>
<dbReference type="Pfam" id="PF00478">
    <property type="entry name" value="IMPDH"/>
    <property type="match status" value="1"/>
</dbReference>
<keyword evidence="6 13" id="KW-0332">GMP biosynthesis</keyword>
<reference evidence="22" key="1">
    <citation type="submission" date="2021-07" db="EMBL/GenBank/DDBJ databases">
        <title>Complete genome sequences of four Thermus thermophilus strains isolated from Arima Hot Spring in Japan.</title>
        <authorList>
            <person name="Tomariguchi N."/>
            <person name="Ueno Y."/>
            <person name="Miyazaki K."/>
        </authorList>
    </citation>
    <scope>NUCLEOTIDE SEQUENCE</scope>
    <source>
        <strain evidence="22">AA1-1</strain>
    </source>
</reference>
<evidence type="ECO:0000256" key="9">
    <source>
        <dbReference type="ARBA" id="ARBA00023002"/>
    </source>
</evidence>
<keyword evidence="8 13" id="KW-0630">Potassium</keyword>
<feature type="binding site" description="in other chain" evidence="13 17">
    <location>
        <position position="303"/>
    </location>
    <ligand>
        <name>K(+)</name>
        <dbReference type="ChEBI" id="CHEBI:29103"/>
        <note>ligand shared between two tetrameric partners</note>
    </ligand>
</feature>